<dbReference type="EMBL" id="MLJW01000364">
    <property type="protein sequence ID" value="OIQ88646.1"/>
    <property type="molecule type" value="Genomic_DNA"/>
</dbReference>
<evidence type="ECO:0000259" key="2">
    <source>
        <dbReference type="Pfam" id="PF02608"/>
    </source>
</evidence>
<sequence length="409" mass="44365">MLRVPAPYNSSVFTAAEPLPAAAVFVSGAMSRSTMSQNLSRRRLLAGLASACAAAPFARAQSSPPASPAAIREPLRAAFVYVTPIGATGWTAQHEKGRLHMQRALGDAVRSRHVANVPEGPDAERVVRELAQQGEQLIFTTSFGYMESVLRVARDFPHIRFEQCSGYKLAANVGAYNGRFYQGRYLAGMVAGHMRASLGHAVVAGMVASFPIPEVVQGINAFTLGMRAVDPDARMKVVWVNSWYDPGREADAARALVAQGADVLTHHTNSPAAVQVAQEMGRWAIGYCSDEAQYGPRAQLTAVTLHWGDYYVRTVREVLAGRWRPSNVWGGMDQGFVRLAPFLAAVPEAARRQVLARERDIAEGRFQPFSGRILDNRGGVMLDGGVMPDGQIQAMNRYVMGVDGELPRA</sequence>
<dbReference type="Pfam" id="PF02608">
    <property type="entry name" value="Bmp"/>
    <property type="match status" value="1"/>
</dbReference>
<evidence type="ECO:0000313" key="3">
    <source>
        <dbReference type="EMBL" id="OIQ88646.1"/>
    </source>
</evidence>
<feature type="domain" description="ABC transporter substrate-binding protein PnrA-like" evidence="2">
    <location>
        <begin position="76"/>
        <end position="340"/>
    </location>
</feature>
<dbReference type="PANTHER" id="PTHR43208:SF1">
    <property type="entry name" value="ABC TRANSPORTER SUBSTRATE-BINDING PROTEIN"/>
    <property type="match status" value="1"/>
</dbReference>
<comment type="caution">
    <text evidence="3">The sequence shown here is derived from an EMBL/GenBank/DDBJ whole genome shotgun (WGS) entry which is preliminary data.</text>
</comment>
<proteinExistence type="predicted"/>
<dbReference type="Gene3D" id="3.40.50.2300">
    <property type="match status" value="2"/>
</dbReference>
<organism evidence="3">
    <name type="scientific">mine drainage metagenome</name>
    <dbReference type="NCBI Taxonomy" id="410659"/>
    <lineage>
        <taxon>unclassified sequences</taxon>
        <taxon>metagenomes</taxon>
        <taxon>ecological metagenomes</taxon>
    </lineage>
</organism>
<dbReference type="AlphaFoldDB" id="A0A1J5QY70"/>
<dbReference type="InterPro" id="IPR003760">
    <property type="entry name" value="PnrA-like"/>
</dbReference>
<evidence type="ECO:0000256" key="1">
    <source>
        <dbReference type="ARBA" id="ARBA00022729"/>
    </source>
</evidence>
<dbReference type="InterPro" id="IPR006311">
    <property type="entry name" value="TAT_signal"/>
</dbReference>
<accession>A0A1J5QY70</accession>
<keyword evidence="1" id="KW-0732">Signal</keyword>
<dbReference type="GO" id="GO:0005886">
    <property type="term" value="C:plasma membrane"/>
    <property type="evidence" value="ECO:0007669"/>
    <property type="project" value="InterPro"/>
</dbReference>
<dbReference type="CDD" id="cd19963">
    <property type="entry name" value="PBP1_BMP-like"/>
    <property type="match status" value="1"/>
</dbReference>
<dbReference type="InterPro" id="IPR052910">
    <property type="entry name" value="ABC-Purine-Binding"/>
</dbReference>
<protein>
    <submittedName>
        <fullName evidence="3">Purine-binding protein</fullName>
    </submittedName>
</protein>
<reference evidence="3" key="1">
    <citation type="submission" date="2016-10" db="EMBL/GenBank/DDBJ databases">
        <title>Sequence of Gallionella enrichment culture.</title>
        <authorList>
            <person name="Poehlein A."/>
            <person name="Muehling M."/>
            <person name="Daniel R."/>
        </authorList>
    </citation>
    <scope>NUCLEOTIDE SEQUENCE</scope>
</reference>
<gene>
    <name evidence="3" type="ORF">GALL_294690</name>
</gene>
<dbReference type="PANTHER" id="PTHR43208">
    <property type="entry name" value="ABC TRANSPORTER SUBSTRATE-BINDING PROTEIN"/>
    <property type="match status" value="1"/>
</dbReference>
<dbReference type="PROSITE" id="PS51318">
    <property type="entry name" value="TAT"/>
    <property type="match status" value="1"/>
</dbReference>
<name>A0A1J5QY70_9ZZZZ</name>